<dbReference type="InterPro" id="IPR002159">
    <property type="entry name" value="CD36_fam"/>
</dbReference>
<comment type="caution">
    <text evidence="14">The sequence shown here is derived from an EMBL/GenBank/DDBJ whole genome shotgun (WGS) entry which is preliminary data.</text>
</comment>
<dbReference type="GO" id="GO:0005901">
    <property type="term" value="C:caveola"/>
    <property type="evidence" value="ECO:0007669"/>
    <property type="project" value="UniProtKB-SubCell"/>
</dbReference>
<dbReference type="EMBL" id="JTDY01001093">
    <property type="protein sequence ID" value="KOB74899.1"/>
    <property type="molecule type" value="Genomic_DNA"/>
</dbReference>
<name>A0A0L7LHQ8_OPEBR</name>
<dbReference type="Proteomes" id="UP000037510">
    <property type="component" value="Unassembled WGS sequence"/>
</dbReference>
<evidence type="ECO:0000256" key="3">
    <source>
        <dbReference type="ARBA" id="ARBA00010532"/>
    </source>
</evidence>
<proteinExistence type="inferred from homology"/>
<dbReference type="PANTHER" id="PTHR11923:SF110">
    <property type="entry name" value="SCAVENGER RECEPTOR CLASS B MEMBER 1"/>
    <property type="match status" value="1"/>
</dbReference>
<dbReference type="PANTHER" id="PTHR11923">
    <property type="entry name" value="SCAVENGER RECEPTOR CLASS B TYPE-1 SR-B1"/>
    <property type="match status" value="1"/>
</dbReference>
<keyword evidence="4" id="KW-1003">Cell membrane</keyword>
<evidence type="ECO:0000256" key="1">
    <source>
        <dbReference type="ARBA" id="ARBA00004189"/>
    </source>
</evidence>
<evidence type="ECO:0000256" key="6">
    <source>
        <dbReference type="ARBA" id="ARBA00022989"/>
    </source>
</evidence>
<keyword evidence="10" id="KW-0325">Glycoprotein</keyword>
<organism evidence="14 15">
    <name type="scientific">Operophtera brumata</name>
    <name type="common">Winter moth</name>
    <name type="synonym">Phalaena brumata</name>
    <dbReference type="NCBI Taxonomy" id="104452"/>
    <lineage>
        <taxon>Eukaryota</taxon>
        <taxon>Metazoa</taxon>
        <taxon>Ecdysozoa</taxon>
        <taxon>Arthropoda</taxon>
        <taxon>Hexapoda</taxon>
        <taxon>Insecta</taxon>
        <taxon>Pterygota</taxon>
        <taxon>Neoptera</taxon>
        <taxon>Endopterygota</taxon>
        <taxon>Lepidoptera</taxon>
        <taxon>Glossata</taxon>
        <taxon>Ditrysia</taxon>
        <taxon>Geometroidea</taxon>
        <taxon>Geometridae</taxon>
        <taxon>Larentiinae</taxon>
        <taxon>Operophtera</taxon>
    </lineage>
</organism>
<comment type="subcellular location">
    <subcellularLocation>
        <location evidence="2">Cell membrane</location>
        <topology evidence="2">Multi-pass membrane protein</topology>
    </subcellularLocation>
    <subcellularLocation>
        <location evidence="1">Membrane</location>
        <location evidence="1">Caveola</location>
        <topology evidence="1">Multi-pass membrane protein</topology>
    </subcellularLocation>
</comment>
<evidence type="ECO:0000256" key="11">
    <source>
        <dbReference type="ARBA" id="ARBA00040821"/>
    </source>
</evidence>
<evidence type="ECO:0000256" key="2">
    <source>
        <dbReference type="ARBA" id="ARBA00004651"/>
    </source>
</evidence>
<evidence type="ECO:0000256" key="4">
    <source>
        <dbReference type="ARBA" id="ARBA00022475"/>
    </source>
</evidence>
<accession>A0A0L7LHQ8</accession>
<evidence type="ECO:0000256" key="10">
    <source>
        <dbReference type="ARBA" id="ARBA00023180"/>
    </source>
</evidence>
<dbReference type="GO" id="GO:0005737">
    <property type="term" value="C:cytoplasm"/>
    <property type="evidence" value="ECO:0007669"/>
    <property type="project" value="TreeGrafter"/>
</dbReference>
<keyword evidence="5 13" id="KW-0812">Transmembrane</keyword>
<dbReference type="GO" id="GO:0005044">
    <property type="term" value="F:scavenger receptor activity"/>
    <property type="evidence" value="ECO:0007669"/>
    <property type="project" value="TreeGrafter"/>
</dbReference>
<protein>
    <recommendedName>
        <fullName evidence="11">Scavenger receptor class B member 1</fullName>
    </recommendedName>
    <alternativeName>
        <fullName evidence="12">SR-BI</fullName>
    </alternativeName>
</protein>
<dbReference type="Pfam" id="PF01130">
    <property type="entry name" value="CD36"/>
    <property type="match status" value="1"/>
</dbReference>
<sequence>MQFGQVSFVEIRRNGDVELNEEAGELWFTPHMSVRFLPGESIGDPRHVRVTVPSLALMLYDNNTMYRMKVGITDKDKWSIKVLSKYLKGKSLDQQTPLESYNFTNTYEGVSYPPGLTPSSPLNVYRIGVCRPLNLEYKGQKHLEYGPQAMVFKISDETFHRDCGVPQGMCGMLDLSKCTYGIPIAISRTHFLHSDPKLFDRKMGFELQTNLSLQLNMVMGDVSFNKEVSMFSNMTVPIAYIKVAQPEVFDNFKLVLKIVYVWGPNVLLCVEILMLIIGITLIAKALKLYWTNRHCDSEASLVTAIDEKQVPLMT</sequence>
<evidence type="ECO:0000313" key="14">
    <source>
        <dbReference type="EMBL" id="KOB74899.1"/>
    </source>
</evidence>
<dbReference type="AlphaFoldDB" id="A0A0L7LHQ8"/>
<evidence type="ECO:0000256" key="8">
    <source>
        <dbReference type="ARBA" id="ARBA00023157"/>
    </source>
</evidence>
<keyword evidence="7 13" id="KW-0472">Membrane</keyword>
<gene>
    <name evidence="14" type="ORF">OBRU01_05559</name>
</gene>
<evidence type="ECO:0000256" key="9">
    <source>
        <dbReference type="ARBA" id="ARBA00023170"/>
    </source>
</evidence>
<keyword evidence="6 13" id="KW-1133">Transmembrane helix</keyword>
<dbReference type="STRING" id="104452.A0A0L7LHQ8"/>
<comment type="similarity">
    <text evidence="3">Belongs to the CD36 family.</text>
</comment>
<keyword evidence="8" id="KW-1015">Disulfide bond</keyword>
<reference evidence="14 15" key="1">
    <citation type="journal article" date="2015" name="Genome Biol. Evol.">
        <title>The genome of winter moth (Operophtera brumata) provides a genomic perspective on sexual dimorphism and phenology.</title>
        <authorList>
            <person name="Derks M.F."/>
            <person name="Smit S."/>
            <person name="Salis L."/>
            <person name="Schijlen E."/>
            <person name="Bossers A."/>
            <person name="Mateman C."/>
            <person name="Pijl A.S."/>
            <person name="de Ridder D."/>
            <person name="Groenen M.A."/>
            <person name="Visser M.E."/>
            <person name="Megens H.J."/>
        </authorList>
    </citation>
    <scope>NUCLEOTIDE SEQUENCE [LARGE SCALE GENOMIC DNA]</scope>
    <source>
        <strain evidence="14">WM2013NL</strain>
        <tissue evidence="14">Head and thorax</tissue>
    </source>
</reference>
<evidence type="ECO:0000256" key="5">
    <source>
        <dbReference type="ARBA" id="ARBA00022692"/>
    </source>
</evidence>
<evidence type="ECO:0000256" key="13">
    <source>
        <dbReference type="SAM" id="Phobius"/>
    </source>
</evidence>
<evidence type="ECO:0000256" key="12">
    <source>
        <dbReference type="ARBA" id="ARBA00042244"/>
    </source>
</evidence>
<evidence type="ECO:0000313" key="15">
    <source>
        <dbReference type="Proteomes" id="UP000037510"/>
    </source>
</evidence>
<feature type="transmembrane region" description="Helical" evidence="13">
    <location>
        <begin position="259"/>
        <end position="283"/>
    </location>
</feature>
<keyword evidence="9 14" id="KW-0675">Receptor</keyword>
<keyword evidence="15" id="KW-1185">Reference proteome</keyword>
<evidence type="ECO:0000256" key="7">
    <source>
        <dbReference type="ARBA" id="ARBA00023136"/>
    </source>
</evidence>